<dbReference type="GO" id="GO:0016616">
    <property type="term" value="F:oxidoreductase activity, acting on the CH-OH group of donors, NAD or NADP as acceptor"/>
    <property type="evidence" value="ECO:0007669"/>
    <property type="project" value="TreeGrafter"/>
</dbReference>
<dbReference type="InterPro" id="IPR002347">
    <property type="entry name" value="SDR_fam"/>
</dbReference>
<dbReference type="STRING" id="630515.SAMN04489812_1452"/>
<dbReference type="EMBL" id="LT629772">
    <property type="protein sequence ID" value="SDS28909.1"/>
    <property type="molecule type" value="Genomic_DNA"/>
</dbReference>
<dbReference type="PANTHER" id="PTHR42760">
    <property type="entry name" value="SHORT-CHAIN DEHYDROGENASES/REDUCTASES FAMILY MEMBER"/>
    <property type="match status" value="1"/>
</dbReference>
<dbReference type="PRINTS" id="PR00081">
    <property type="entry name" value="GDHRDH"/>
</dbReference>
<gene>
    <name evidence="3" type="ORF">SAMN04489812_1452</name>
</gene>
<dbReference type="RefSeq" id="WP_091522160.1">
    <property type="nucleotide sequence ID" value="NZ_LT629772.1"/>
</dbReference>
<comment type="similarity">
    <text evidence="1">Belongs to the short-chain dehydrogenases/reductases (SDR) family.</text>
</comment>
<dbReference type="OrthoDB" id="286404at2"/>
<dbReference type="Pfam" id="PF13561">
    <property type="entry name" value="adh_short_C2"/>
    <property type="match status" value="1"/>
</dbReference>
<evidence type="ECO:0000256" key="1">
    <source>
        <dbReference type="ARBA" id="ARBA00006484"/>
    </source>
</evidence>
<accession>A0A1H1R1S4</accession>
<dbReference type="SUPFAM" id="SSF51735">
    <property type="entry name" value="NAD(P)-binding Rossmann-fold domains"/>
    <property type="match status" value="1"/>
</dbReference>
<dbReference type="Gene3D" id="3.40.50.720">
    <property type="entry name" value="NAD(P)-binding Rossmann-like Domain"/>
    <property type="match status" value="1"/>
</dbReference>
<dbReference type="GO" id="GO:0048038">
    <property type="term" value="F:quinone binding"/>
    <property type="evidence" value="ECO:0007669"/>
    <property type="project" value="TreeGrafter"/>
</dbReference>
<protein>
    <submittedName>
        <fullName evidence="3">NAD(P)-dependent dehydrogenase, short-chain alcohol dehydrogenase family</fullName>
    </submittedName>
</protein>
<dbReference type="InterPro" id="IPR036291">
    <property type="entry name" value="NAD(P)-bd_dom_sf"/>
</dbReference>
<dbReference type="FunFam" id="3.40.50.720:FF:000084">
    <property type="entry name" value="Short-chain dehydrogenase reductase"/>
    <property type="match status" value="1"/>
</dbReference>
<proteinExistence type="inferred from homology"/>
<dbReference type="AlphaFoldDB" id="A0A1H1R1S4"/>
<keyword evidence="4" id="KW-1185">Reference proteome</keyword>
<sequence>MTSARSAPDRFDLSGRVAWVVGGAGLLGGQVSTALAEHGANVIIADRDRQRAEQLAERLRSDGLTASATTLDVADQAAIEEQAGAIGQEHGGLDICVNLVATHTGQGYDEITTEALETGLRTNLIGAFHLGRAAGEAMRASGGGRIVQFGSMYGVVSPDPANYPEDIPINPVDYGIAKAGILQLVRYQAVRLGPDKITVNAVIPGPFPNPAGQGAAADFVDRLARRVPLGRVGNAEEIAGAVVFLCSPAASFVTGTSVVVDGGWTAW</sequence>
<reference evidence="3 4" key="1">
    <citation type="submission" date="2016-10" db="EMBL/GenBank/DDBJ databases">
        <authorList>
            <person name="de Groot N.N."/>
        </authorList>
    </citation>
    <scope>NUCLEOTIDE SEQUENCE [LARGE SCALE GENOMIC DNA]</scope>
    <source>
        <strain evidence="3 4">DSM 21800</strain>
    </source>
</reference>
<evidence type="ECO:0000256" key="2">
    <source>
        <dbReference type="ARBA" id="ARBA00023002"/>
    </source>
</evidence>
<organism evidence="3 4">
    <name type="scientific">Microlunatus soli</name>
    <dbReference type="NCBI Taxonomy" id="630515"/>
    <lineage>
        <taxon>Bacteria</taxon>
        <taxon>Bacillati</taxon>
        <taxon>Actinomycetota</taxon>
        <taxon>Actinomycetes</taxon>
        <taxon>Propionibacteriales</taxon>
        <taxon>Propionibacteriaceae</taxon>
        <taxon>Microlunatus</taxon>
    </lineage>
</organism>
<dbReference type="PANTHER" id="PTHR42760:SF133">
    <property type="entry name" value="3-OXOACYL-[ACYL-CARRIER-PROTEIN] REDUCTASE"/>
    <property type="match status" value="1"/>
</dbReference>
<keyword evidence="2" id="KW-0560">Oxidoreductase</keyword>
<name>A0A1H1R1S4_9ACTN</name>
<dbReference type="GO" id="GO:0006633">
    <property type="term" value="P:fatty acid biosynthetic process"/>
    <property type="evidence" value="ECO:0007669"/>
    <property type="project" value="TreeGrafter"/>
</dbReference>
<evidence type="ECO:0000313" key="4">
    <source>
        <dbReference type="Proteomes" id="UP000199103"/>
    </source>
</evidence>
<evidence type="ECO:0000313" key="3">
    <source>
        <dbReference type="EMBL" id="SDS28909.1"/>
    </source>
</evidence>
<dbReference type="Proteomes" id="UP000199103">
    <property type="component" value="Chromosome I"/>
</dbReference>